<protein>
    <recommendedName>
        <fullName evidence="3">AAA domain-containing protein</fullName>
    </recommendedName>
</protein>
<dbReference type="InterPro" id="IPR027417">
    <property type="entry name" value="P-loop_NTPase"/>
</dbReference>
<sequence>MSSKNLVICDPEKSYASRLAAFLNGKRGLAFQVKICSDPEQVRAVQEELTVDFLLISDKYPIEQRKELAAEVTIVLLSEMCSTTDKNENSIFKYQSAEEVFSQIMRILSEKEKEDVLYVRKKGTGKMIGVFSPVHRTGQTVFALRMGKELAKKQNVLYLNLETYAGIDGHFPKTERNLSMLLYYAKQRMGNPGILLPSLIRQMERLDYIPPVSLPEEIKAVTEKEWLWLFSEILRTSIYEVLILDIGECVQGLYEILKSCDTVYLLTADDPIAASKLAQFEQVMYQLGYGEVWERMVPCDKGRTII</sequence>
<evidence type="ECO:0008006" key="3">
    <source>
        <dbReference type="Google" id="ProtNLM"/>
    </source>
</evidence>
<evidence type="ECO:0000313" key="1">
    <source>
        <dbReference type="EMBL" id="MCU6686126.1"/>
    </source>
</evidence>
<dbReference type="Proteomes" id="UP001652431">
    <property type="component" value="Unassembled WGS sequence"/>
</dbReference>
<proteinExistence type="predicted"/>
<evidence type="ECO:0000313" key="2">
    <source>
        <dbReference type="Proteomes" id="UP001652431"/>
    </source>
</evidence>
<keyword evidence="2" id="KW-1185">Reference proteome</keyword>
<gene>
    <name evidence="1" type="ORF">OCV99_06075</name>
</gene>
<dbReference type="RefSeq" id="WP_158369161.1">
    <property type="nucleotide sequence ID" value="NZ_JAOQJU010000004.1"/>
</dbReference>
<name>A0ABT2RL63_9FIRM</name>
<dbReference type="EMBL" id="JAOQJU010000004">
    <property type="protein sequence ID" value="MCU6686126.1"/>
    <property type="molecule type" value="Genomic_DNA"/>
</dbReference>
<comment type="caution">
    <text evidence="1">The sequence shown here is derived from an EMBL/GenBank/DDBJ whole genome shotgun (WGS) entry which is preliminary data.</text>
</comment>
<accession>A0ABT2RL63</accession>
<reference evidence="1 2" key="1">
    <citation type="journal article" date="2021" name="ISME Commun">
        <title>Automated analysis of genomic sequences facilitates high-throughput and comprehensive description of bacteria.</title>
        <authorList>
            <person name="Hitch T.C.A."/>
        </authorList>
    </citation>
    <scope>NUCLEOTIDE SEQUENCE [LARGE SCALE GENOMIC DNA]</scope>
    <source>
        <strain evidence="1 2">Sanger_03</strain>
    </source>
</reference>
<dbReference type="Gene3D" id="3.40.50.300">
    <property type="entry name" value="P-loop containing nucleotide triphosphate hydrolases"/>
    <property type="match status" value="1"/>
</dbReference>
<dbReference type="Gene3D" id="3.40.50.10850">
    <property type="entry name" value="Ntrc-like two-domain protein"/>
    <property type="match status" value="1"/>
</dbReference>
<organism evidence="1 2">
    <name type="scientific">Dorea acetigenes</name>
    <dbReference type="NCBI Taxonomy" id="2981787"/>
    <lineage>
        <taxon>Bacteria</taxon>
        <taxon>Bacillati</taxon>
        <taxon>Bacillota</taxon>
        <taxon>Clostridia</taxon>
        <taxon>Lachnospirales</taxon>
        <taxon>Lachnospiraceae</taxon>
        <taxon>Dorea</taxon>
    </lineage>
</organism>